<dbReference type="EMBL" id="BEZZ01000345">
    <property type="protein sequence ID" value="GCC31148.1"/>
    <property type="molecule type" value="Genomic_DNA"/>
</dbReference>
<dbReference type="SUPFAM" id="SSF52058">
    <property type="entry name" value="L domain-like"/>
    <property type="match status" value="1"/>
</dbReference>
<feature type="domain" description="Calponin-homology (CH)" evidence="4">
    <location>
        <begin position="645"/>
        <end position="758"/>
    </location>
</feature>
<dbReference type="AlphaFoldDB" id="A0A401SL98"/>
<dbReference type="SUPFAM" id="SSF47576">
    <property type="entry name" value="Calponin-homology domain, CH-domain"/>
    <property type="match status" value="1"/>
</dbReference>
<dbReference type="Proteomes" id="UP000287033">
    <property type="component" value="Unassembled WGS sequence"/>
</dbReference>
<dbReference type="InterPro" id="IPR032675">
    <property type="entry name" value="LRR_dom_sf"/>
</dbReference>
<evidence type="ECO:0000313" key="5">
    <source>
        <dbReference type="EMBL" id="GCC31148.1"/>
    </source>
</evidence>
<feature type="region of interest" description="Disordered" evidence="3">
    <location>
        <begin position="283"/>
        <end position="320"/>
    </location>
</feature>
<dbReference type="SMART" id="SM00369">
    <property type="entry name" value="LRR_TYP"/>
    <property type="match status" value="4"/>
</dbReference>
<keyword evidence="6" id="KW-1185">Reference proteome</keyword>
<dbReference type="OrthoDB" id="660555at2759"/>
<dbReference type="InterPro" id="IPR036872">
    <property type="entry name" value="CH_dom_sf"/>
</dbReference>
<dbReference type="FunFam" id="1.10.418.10:FF:000021">
    <property type="entry name" value="Leucine-rich repeat and calponin homology domain-containing protein 1 isoform 3"/>
    <property type="match status" value="1"/>
</dbReference>
<dbReference type="FunFam" id="3.80.10.10:FF:000007">
    <property type="entry name" value="Leucine-rich repeat and calponin homology domain-containing protein 1 isoform 3"/>
    <property type="match status" value="1"/>
</dbReference>
<gene>
    <name evidence="5" type="ORF">chiPu_0009604</name>
</gene>
<evidence type="ECO:0000256" key="2">
    <source>
        <dbReference type="ARBA" id="ARBA00022737"/>
    </source>
</evidence>
<protein>
    <recommendedName>
        <fullName evidence="4">Calponin-homology (CH) domain-containing protein</fullName>
    </recommendedName>
</protein>
<sequence length="768" mass="86940">MASSSGSVGHQHSQSWQLRTAAPLTQLNRSLDRVLEEAVHSGILNLSGRKLKEFPAVSYDLTDTVQADLSKNRLIELPQDVCLFAPLETLHLYHNCIKCIPEAVVNLQMLTFLNISRNLLSTLPKYLFNLPLKVLVVSNNKLVSLPEEIGKLKDLMELDVSCNEIQILPHQIEKLQSLRELNIRRNHLQVLPEELAELPLVKLDFSCNKVSEIPICFRKLRYLQVIILDNNPMQSPPAQICLKGKVHIFKFLNMQSCRIDKKPDSLDLPSLDKRALPQPLTDSMEDFYPVKNHGPDSGIGSDNGDKRLSTTEPSDDDTISLHSQVSEITKDFPLKSDNHLVGDKHNSLKTSLDQEHLDLIDNADEEETPPSEAGDVHRIPPFVTYLKERGKLPEKSQLAKDNNWGDEPRPSRDLQTMIRDEDELKEVTDLRKIAAQLLQQEPQNRRRPLTFKATFNENFVQRRKAAGPGSRLFAQSCSVSARERKKKTLESERSADKATSPGSPYRCRSMGLSGEVEKKLEVTSTDQKYTEAQQHAKWRHEERRHIKQMRKDHMKLKSSKKNKEEYENEPDNETTHVPSSSVQIINSFPSAQATSSVSYEEDDRSTQPSSVPFGLKPRSAFTRPSRQELGAVDPGFTIRRKMEHLREELEQIRQLKQNLELRLKVILPEDVGAALMDGVVLCHLANHIRPRSVASIHVPSPAVPKLSMAKCRRNVENFLEACRKLGVPEDKLCLPHHILEERGLVKVGSTVQALLELPTSKHTQLSAV</sequence>
<dbReference type="PANTHER" id="PTHR48051:SF14">
    <property type="entry name" value="LEUCINE-RICH REPEAT AND CALPONIN HOMOLOGY DOMAIN-CONTAINING PROTEIN 2 ISOFORM X1"/>
    <property type="match status" value="1"/>
</dbReference>
<keyword evidence="1" id="KW-0433">Leucine-rich repeat</keyword>
<keyword evidence="2" id="KW-0677">Repeat</keyword>
<dbReference type="CDD" id="cd21271">
    <property type="entry name" value="CH_LRCH2"/>
    <property type="match status" value="1"/>
</dbReference>
<evidence type="ECO:0000259" key="4">
    <source>
        <dbReference type="PROSITE" id="PS50021"/>
    </source>
</evidence>
<dbReference type="Gene3D" id="1.10.418.10">
    <property type="entry name" value="Calponin-like domain"/>
    <property type="match status" value="1"/>
</dbReference>
<dbReference type="InterPro" id="IPR001715">
    <property type="entry name" value="CH_dom"/>
</dbReference>
<proteinExistence type="predicted"/>
<comment type="caution">
    <text evidence="5">The sequence shown here is derived from an EMBL/GenBank/DDBJ whole genome shotgun (WGS) entry which is preliminary data.</text>
</comment>
<feature type="region of interest" description="Disordered" evidence="3">
    <location>
        <begin position="593"/>
        <end position="619"/>
    </location>
</feature>
<feature type="region of interest" description="Disordered" evidence="3">
    <location>
        <begin position="475"/>
        <end position="580"/>
    </location>
</feature>
<dbReference type="SMART" id="SM00364">
    <property type="entry name" value="LRR_BAC"/>
    <property type="match status" value="4"/>
</dbReference>
<evidence type="ECO:0000256" key="1">
    <source>
        <dbReference type="ARBA" id="ARBA00022614"/>
    </source>
</evidence>
<dbReference type="InterPro" id="IPR003591">
    <property type="entry name" value="Leu-rich_rpt_typical-subtyp"/>
</dbReference>
<organism evidence="5 6">
    <name type="scientific">Chiloscyllium punctatum</name>
    <name type="common">Brownbanded bambooshark</name>
    <name type="synonym">Hemiscyllium punctatum</name>
    <dbReference type="NCBI Taxonomy" id="137246"/>
    <lineage>
        <taxon>Eukaryota</taxon>
        <taxon>Metazoa</taxon>
        <taxon>Chordata</taxon>
        <taxon>Craniata</taxon>
        <taxon>Vertebrata</taxon>
        <taxon>Chondrichthyes</taxon>
        <taxon>Elasmobranchii</taxon>
        <taxon>Galeomorphii</taxon>
        <taxon>Galeoidea</taxon>
        <taxon>Orectolobiformes</taxon>
        <taxon>Hemiscylliidae</taxon>
        <taxon>Chiloscyllium</taxon>
    </lineage>
</organism>
<dbReference type="Pfam" id="PF00307">
    <property type="entry name" value="CH"/>
    <property type="match status" value="1"/>
</dbReference>
<name>A0A401SL98_CHIPU</name>
<dbReference type="GO" id="GO:0005737">
    <property type="term" value="C:cytoplasm"/>
    <property type="evidence" value="ECO:0007669"/>
    <property type="project" value="TreeGrafter"/>
</dbReference>
<dbReference type="OMA" id="TMECEKS"/>
<evidence type="ECO:0000313" key="6">
    <source>
        <dbReference type="Proteomes" id="UP000287033"/>
    </source>
</evidence>
<dbReference type="InterPro" id="IPR050216">
    <property type="entry name" value="LRR_domain-containing"/>
</dbReference>
<dbReference type="InterPro" id="IPR001611">
    <property type="entry name" value="Leu-rich_rpt"/>
</dbReference>
<dbReference type="Pfam" id="PF13855">
    <property type="entry name" value="LRR_8"/>
    <property type="match status" value="2"/>
</dbReference>
<reference evidence="5 6" key="1">
    <citation type="journal article" date="2018" name="Nat. Ecol. Evol.">
        <title>Shark genomes provide insights into elasmobranch evolution and the origin of vertebrates.</title>
        <authorList>
            <person name="Hara Y"/>
            <person name="Yamaguchi K"/>
            <person name="Onimaru K"/>
            <person name="Kadota M"/>
            <person name="Koyanagi M"/>
            <person name="Keeley SD"/>
            <person name="Tatsumi K"/>
            <person name="Tanaka K"/>
            <person name="Motone F"/>
            <person name="Kageyama Y"/>
            <person name="Nozu R"/>
            <person name="Adachi N"/>
            <person name="Nishimura O"/>
            <person name="Nakagawa R"/>
            <person name="Tanegashima C"/>
            <person name="Kiyatake I"/>
            <person name="Matsumoto R"/>
            <person name="Murakumo K"/>
            <person name="Nishida K"/>
            <person name="Terakita A"/>
            <person name="Kuratani S"/>
            <person name="Sato K"/>
            <person name="Hyodo S Kuraku.S."/>
        </authorList>
    </citation>
    <scope>NUCLEOTIDE SEQUENCE [LARGE SCALE GENOMIC DNA]</scope>
</reference>
<dbReference type="Gene3D" id="3.80.10.10">
    <property type="entry name" value="Ribonuclease Inhibitor"/>
    <property type="match status" value="1"/>
</dbReference>
<dbReference type="PANTHER" id="PTHR48051">
    <property type="match status" value="1"/>
</dbReference>
<feature type="compositionally biased region" description="Polar residues" evidence="3">
    <location>
        <begin position="522"/>
        <end position="533"/>
    </location>
</feature>
<feature type="region of interest" description="Disordered" evidence="3">
    <location>
        <begin position="394"/>
        <end position="415"/>
    </location>
</feature>
<feature type="compositionally biased region" description="Basic residues" evidence="3">
    <location>
        <begin position="545"/>
        <end position="560"/>
    </location>
</feature>
<dbReference type="PROSITE" id="PS50021">
    <property type="entry name" value="CH"/>
    <property type="match status" value="1"/>
</dbReference>
<accession>A0A401SL98</accession>
<dbReference type="SMART" id="SM00033">
    <property type="entry name" value="CH"/>
    <property type="match status" value="1"/>
</dbReference>
<evidence type="ECO:0000256" key="3">
    <source>
        <dbReference type="SAM" id="MobiDB-lite"/>
    </source>
</evidence>
<dbReference type="STRING" id="137246.A0A401SL98"/>